<dbReference type="Pfam" id="PF03466">
    <property type="entry name" value="LysR_substrate"/>
    <property type="match status" value="1"/>
</dbReference>
<dbReference type="InterPro" id="IPR005119">
    <property type="entry name" value="LysR_subst-bd"/>
</dbReference>
<comment type="similarity">
    <text evidence="1">Belongs to the LysR transcriptional regulatory family.</text>
</comment>
<dbReference type="Gene3D" id="3.40.190.290">
    <property type="match status" value="1"/>
</dbReference>
<dbReference type="PROSITE" id="PS50931">
    <property type="entry name" value="HTH_LYSR"/>
    <property type="match status" value="1"/>
</dbReference>
<dbReference type="PRINTS" id="PR00039">
    <property type="entry name" value="HTHLYSR"/>
</dbReference>
<dbReference type="PANTHER" id="PTHR30346:SF28">
    <property type="entry name" value="HTH-TYPE TRANSCRIPTIONAL REGULATOR CYNR"/>
    <property type="match status" value="1"/>
</dbReference>
<dbReference type="EMBL" id="CP128355">
    <property type="protein sequence ID" value="XAF71251.1"/>
    <property type="molecule type" value="Genomic_DNA"/>
</dbReference>
<keyword evidence="2" id="KW-0805">Transcription regulation</keyword>
<dbReference type="InterPro" id="IPR036390">
    <property type="entry name" value="WH_DNA-bd_sf"/>
</dbReference>
<evidence type="ECO:0000259" key="5">
    <source>
        <dbReference type="PROSITE" id="PS50931"/>
    </source>
</evidence>
<dbReference type="Pfam" id="PF00126">
    <property type="entry name" value="HTH_1"/>
    <property type="match status" value="1"/>
</dbReference>
<reference evidence="6 7" key="1">
    <citation type="journal article" date="2024" name="Pathogens">
        <title>Staphylococcus hsinchuensis sp. nov., Isolated from Soymilk.</title>
        <authorList>
            <person name="Wang Y.T."/>
            <person name="Lin Y.C."/>
            <person name="Hsieh Y.H."/>
            <person name="Lin Y.T."/>
            <person name="Hamada M."/>
            <person name="Chen C.C."/>
            <person name="Liou J.S."/>
            <person name="Lee A.Y."/>
            <person name="Zhang W.L."/>
            <person name="Chen Y.T."/>
            <person name="Huang C.H."/>
        </authorList>
    </citation>
    <scope>NUCLEOTIDE SEQUENCE [LARGE SCALE GENOMIC DNA]</scope>
    <source>
        <strain evidence="6 7">H164</strain>
    </source>
</reference>
<keyword evidence="7" id="KW-1185">Reference proteome</keyword>
<dbReference type="InterPro" id="IPR036388">
    <property type="entry name" value="WH-like_DNA-bd_sf"/>
</dbReference>
<sequence>MEIKQLKYFIEVAKKEHLSDAALELDVAQSAVSRQISQLERELQVTLFKRSGRNIYLIDEGKQLLTHATQMLDQFDTTVRLFREQSQANHYKIRIGYIDSYISQVLTLLIQTFEHVSTSIVEPMHMNEDEIIDALMTDKIDIAFTHLDNEIKNLPGLDIRPLFEAYYHIYVPKSDPLTMATNPPLIQLADQSIYALYPLPHSIKQKLARIVKSPIHTITSPQLATYLLNQQRGYIITASYHSLNKNEGDWTEISLAHTELKQTVCSVVRKDNNKQDIQLMLSTIKQLMNQEKSFH</sequence>
<dbReference type="RefSeq" id="WP_251943503.1">
    <property type="nucleotide sequence ID" value="NZ_CP128355.1"/>
</dbReference>
<keyword evidence="4" id="KW-0804">Transcription</keyword>
<keyword evidence="3" id="KW-0238">DNA-binding</keyword>
<dbReference type="Gene3D" id="1.10.10.10">
    <property type="entry name" value="Winged helix-like DNA-binding domain superfamily/Winged helix DNA-binding domain"/>
    <property type="match status" value="1"/>
</dbReference>
<accession>A0ABZ3EEG4</accession>
<dbReference type="SUPFAM" id="SSF46785">
    <property type="entry name" value="Winged helix' DNA-binding domain"/>
    <property type="match status" value="1"/>
</dbReference>
<evidence type="ECO:0000313" key="7">
    <source>
        <dbReference type="Proteomes" id="UP001436297"/>
    </source>
</evidence>
<organism evidence="6 7">
    <name type="scientific">Staphylococcus hsinchuensis</name>
    <dbReference type="NCBI Taxonomy" id="3051183"/>
    <lineage>
        <taxon>Bacteria</taxon>
        <taxon>Bacillati</taxon>
        <taxon>Bacillota</taxon>
        <taxon>Bacilli</taxon>
        <taxon>Bacillales</taxon>
        <taxon>Staphylococcaceae</taxon>
        <taxon>Staphylococcus</taxon>
    </lineage>
</organism>
<evidence type="ECO:0000256" key="3">
    <source>
        <dbReference type="ARBA" id="ARBA00023125"/>
    </source>
</evidence>
<evidence type="ECO:0000313" key="6">
    <source>
        <dbReference type="EMBL" id="XAF71251.1"/>
    </source>
</evidence>
<evidence type="ECO:0000256" key="1">
    <source>
        <dbReference type="ARBA" id="ARBA00009437"/>
    </source>
</evidence>
<gene>
    <name evidence="6" type="ORF">QQM35_03825</name>
</gene>
<evidence type="ECO:0000256" key="4">
    <source>
        <dbReference type="ARBA" id="ARBA00023163"/>
    </source>
</evidence>
<name>A0ABZ3EEG4_9STAP</name>
<feature type="domain" description="HTH lysR-type" evidence="5">
    <location>
        <begin position="1"/>
        <end position="58"/>
    </location>
</feature>
<evidence type="ECO:0000256" key="2">
    <source>
        <dbReference type="ARBA" id="ARBA00023015"/>
    </source>
</evidence>
<dbReference type="InterPro" id="IPR000847">
    <property type="entry name" value="LysR_HTH_N"/>
</dbReference>
<dbReference type="SUPFAM" id="SSF53850">
    <property type="entry name" value="Periplasmic binding protein-like II"/>
    <property type="match status" value="1"/>
</dbReference>
<dbReference type="PANTHER" id="PTHR30346">
    <property type="entry name" value="TRANSCRIPTIONAL DUAL REGULATOR HCAR-RELATED"/>
    <property type="match status" value="1"/>
</dbReference>
<dbReference type="NCBIfam" id="NF047354">
    <property type="entry name" value="trans_reg_GltC"/>
    <property type="match status" value="1"/>
</dbReference>
<protein>
    <submittedName>
        <fullName evidence="6">LysR family transcriptional regulator</fullName>
    </submittedName>
</protein>
<proteinExistence type="inferred from homology"/>
<dbReference type="Proteomes" id="UP001436297">
    <property type="component" value="Chromosome"/>
</dbReference>